<keyword evidence="2" id="KW-0810">Translation regulation</keyword>
<comment type="similarity">
    <text evidence="1 2">Belongs to the Iojap/RsfS family.</text>
</comment>
<dbReference type="RefSeq" id="WP_264326026.1">
    <property type="nucleotide sequence ID" value="NZ_JADEXQ010000055.1"/>
</dbReference>
<dbReference type="EMBL" id="JADEXQ010000055">
    <property type="protein sequence ID" value="MBE9031196.1"/>
    <property type="molecule type" value="Genomic_DNA"/>
</dbReference>
<comment type="caution">
    <text evidence="3">The sequence shown here is derived from an EMBL/GenBank/DDBJ whole genome shotgun (WGS) entry which is preliminary data.</text>
</comment>
<dbReference type="GO" id="GO:0005737">
    <property type="term" value="C:cytoplasm"/>
    <property type="evidence" value="ECO:0007669"/>
    <property type="project" value="UniProtKB-SubCell"/>
</dbReference>
<accession>A0A928VQQ7</accession>
<keyword evidence="4" id="KW-1185">Reference proteome</keyword>
<organism evidence="3 4">
    <name type="scientific">Romeriopsis navalis LEGE 11480</name>
    <dbReference type="NCBI Taxonomy" id="2777977"/>
    <lineage>
        <taxon>Bacteria</taxon>
        <taxon>Bacillati</taxon>
        <taxon>Cyanobacteriota</taxon>
        <taxon>Cyanophyceae</taxon>
        <taxon>Leptolyngbyales</taxon>
        <taxon>Leptolyngbyaceae</taxon>
        <taxon>Romeriopsis</taxon>
        <taxon>Romeriopsis navalis</taxon>
    </lineage>
</organism>
<proteinExistence type="inferred from homology"/>
<keyword evidence="2" id="KW-0678">Repressor</keyword>
<dbReference type="GO" id="GO:0017148">
    <property type="term" value="P:negative regulation of translation"/>
    <property type="evidence" value="ECO:0007669"/>
    <property type="project" value="UniProtKB-UniRule"/>
</dbReference>
<dbReference type="PANTHER" id="PTHR21043">
    <property type="entry name" value="IOJAP SUPERFAMILY ORTHOLOG"/>
    <property type="match status" value="1"/>
</dbReference>
<dbReference type="GO" id="GO:0090071">
    <property type="term" value="P:negative regulation of ribosome biogenesis"/>
    <property type="evidence" value="ECO:0007669"/>
    <property type="project" value="UniProtKB-UniRule"/>
</dbReference>
<dbReference type="Gene3D" id="3.30.460.10">
    <property type="entry name" value="Beta Polymerase, domain 2"/>
    <property type="match status" value="1"/>
</dbReference>
<keyword evidence="2" id="KW-0963">Cytoplasm</keyword>
<dbReference type="SUPFAM" id="SSF81301">
    <property type="entry name" value="Nucleotidyltransferase"/>
    <property type="match status" value="1"/>
</dbReference>
<dbReference type="Proteomes" id="UP000625316">
    <property type="component" value="Unassembled WGS sequence"/>
</dbReference>
<comment type="subunit">
    <text evidence="2">Interacts with ribosomal protein uL14 (rplN).</text>
</comment>
<comment type="function">
    <text evidence="2">Functions as a ribosomal silencing factor. Interacts with ribosomal protein uL14 (rplN), blocking formation of intersubunit bridge B8. Prevents association of the 30S and 50S ribosomal subunits and the formation of functional ribosomes, thus repressing translation.</text>
</comment>
<dbReference type="AlphaFoldDB" id="A0A928VQQ7"/>
<dbReference type="InterPro" id="IPR004394">
    <property type="entry name" value="Iojap/RsfS/C7orf30"/>
</dbReference>
<dbReference type="HAMAP" id="MF_01477">
    <property type="entry name" value="Iojap_RsfS"/>
    <property type="match status" value="1"/>
</dbReference>
<dbReference type="PANTHER" id="PTHR21043:SF0">
    <property type="entry name" value="MITOCHONDRIAL ASSEMBLY OF RIBOSOMAL LARGE SUBUNIT PROTEIN 1"/>
    <property type="match status" value="1"/>
</dbReference>
<evidence type="ECO:0000313" key="3">
    <source>
        <dbReference type="EMBL" id="MBE9031196.1"/>
    </source>
</evidence>
<name>A0A928VQQ7_9CYAN</name>
<evidence type="ECO:0000256" key="2">
    <source>
        <dbReference type="HAMAP-Rule" id="MF_01477"/>
    </source>
</evidence>
<sequence length="135" mass="14631">MTDLSTPSVHPAVAAATDPSEKLAWLIADAADDRKAGEITLIKIGEVSVLADYLVIATGFSNVQVKAIATSIDDKVEEVLGRNAKSLQGMNEGSWVLVDYGDVIAHVMLPDEREYYSLEAFWAHGEVTQFEPKPV</sequence>
<evidence type="ECO:0000256" key="1">
    <source>
        <dbReference type="ARBA" id="ARBA00010574"/>
    </source>
</evidence>
<dbReference type="Pfam" id="PF02410">
    <property type="entry name" value="RsfS"/>
    <property type="match status" value="1"/>
</dbReference>
<comment type="subcellular location">
    <subcellularLocation>
        <location evidence="2">Cytoplasm</location>
    </subcellularLocation>
</comment>
<reference evidence="3" key="1">
    <citation type="submission" date="2020-10" db="EMBL/GenBank/DDBJ databases">
        <authorList>
            <person name="Castelo-Branco R."/>
            <person name="Eusebio N."/>
            <person name="Adriana R."/>
            <person name="Vieira A."/>
            <person name="Brugerolle De Fraissinette N."/>
            <person name="Rezende De Castro R."/>
            <person name="Schneider M.P."/>
            <person name="Vasconcelos V."/>
            <person name="Leao P.N."/>
        </authorList>
    </citation>
    <scope>NUCLEOTIDE SEQUENCE</scope>
    <source>
        <strain evidence="3">LEGE 11480</strain>
    </source>
</reference>
<protein>
    <recommendedName>
        <fullName evidence="2">Ribosomal silencing factor RsfS</fullName>
    </recommendedName>
</protein>
<dbReference type="InterPro" id="IPR043519">
    <property type="entry name" value="NT_sf"/>
</dbReference>
<gene>
    <name evidence="2 3" type="primary">rsfS</name>
    <name evidence="3" type="ORF">IQ266_15790</name>
</gene>
<dbReference type="GO" id="GO:0043023">
    <property type="term" value="F:ribosomal large subunit binding"/>
    <property type="evidence" value="ECO:0007669"/>
    <property type="project" value="TreeGrafter"/>
</dbReference>
<dbReference type="GO" id="GO:0042256">
    <property type="term" value="P:cytosolic ribosome assembly"/>
    <property type="evidence" value="ECO:0007669"/>
    <property type="project" value="UniProtKB-UniRule"/>
</dbReference>
<dbReference type="NCBIfam" id="TIGR00090">
    <property type="entry name" value="rsfS_iojap_ybeB"/>
    <property type="match status" value="1"/>
</dbReference>
<evidence type="ECO:0000313" key="4">
    <source>
        <dbReference type="Proteomes" id="UP000625316"/>
    </source>
</evidence>